<name>A0A6B0UW89_IXORI</name>
<accession>A0A6B0UW89</accession>
<sequence>MFHAFSIMVALSFVKGLDTRQVTLGWGVLSIQLDDDGLDVGTCGTASSERCFDVNNVPDSINPVVSGDLVNFFVEEFPHVDNLERRVSGRNAVLDLRPYQFNGVELAVIRWEPDHSAASRLGSSVHTILQVLWLHQGHNVEQLLLQHLGVP</sequence>
<evidence type="ECO:0000313" key="2">
    <source>
        <dbReference type="EMBL" id="MXU93781.1"/>
    </source>
</evidence>
<keyword evidence="1" id="KW-0732">Signal</keyword>
<dbReference type="AlphaFoldDB" id="A0A6B0UW89"/>
<proteinExistence type="predicted"/>
<protein>
    <submittedName>
        <fullName evidence="2">Putative secreted protein</fullName>
    </submittedName>
</protein>
<evidence type="ECO:0000256" key="1">
    <source>
        <dbReference type="SAM" id="SignalP"/>
    </source>
</evidence>
<feature type="signal peptide" evidence="1">
    <location>
        <begin position="1"/>
        <end position="16"/>
    </location>
</feature>
<organism evidence="2">
    <name type="scientific">Ixodes ricinus</name>
    <name type="common">Common tick</name>
    <name type="synonym">Acarus ricinus</name>
    <dbReference type="NCBI Taxonomy" id="34613"/>
    <lineage>
        <taxon>Eukaryota</taxon>
        <taxon>Metazoa</taxon>
        <taxon>Ecdysozoa</taxon>
        <taxon>Arthropoda</taxon>
        <taxon>Chelicerata</taxon>
        <taxon>Arachnida</taxon>
        <taxon>Acari</taxon>
        <taxon>Parasitiformes</taxon>
        <taxon>Ixodida</taxon>
        <taxon>Ixodoidea</taxon>
        <taxon>Ixodidae</taxon>
        <taxon>Ixodinae</taxon>
        <taxon>Ixodes</taxon>
    </lineage>
</organism>
<dbReference type="EMBL" id="GIFC01011698">
    <property type="protein sequence ID" value="MXU93781.1"/>
    <property type="molecule type" value="Transcribed_RNA"/>
</dbReference>
<feature type="chain" id="PRO_5025423954" evidence="1">
    <location>
        <begin position="17"/>
        <end position="151"/>
    </location>
</feature>
<reference evidence="2" key="1">
    <citation type="submission" date="2019-12" db="EMBL/GenBank/DDBJ databases">
        <title>An insight into the sialome of adult female Ixodes ricinus ticks feeding for 6 days.</title>
        <authorList>
            <person name="Perner J."/>
            <person name="Ribeiro J.M.C."/>
        </authorList>
    </citation>
    <scope>NUCLEOTIDE SEQUENCE</scope>
    <source>
        <strain evidence="2">Semi-engorged</strain>
        <tissue evidence="2">Salivary glands</tissue>
    </source>
</reference>